<dbReference type="Gene3D" id="3.40.50.1820">
    <property type="entry name" value="alpha/beta hydrolase"/>
    <property type="match status" value="1"/>
</dbReference>
<protein>
    <submittedName>
        <fullName evidence="2">Alpha/beta hydrolase</fullName>
    </submittedName>
</protein>
<organism evidence="2 3">
    <name type="scientific">Paragemmobacter straminiformis</name>
    <dbReference type="NCBI Taxonomy" id="2045119"/>
    <lineage>
        <taxon>Bacteria</taxon>
        <taxon>Pseudomonadati</taxon>
        <taxon>Pseudomonadota</taxon>
        <taxon>Alphaproteobacteria</taxon>
        <taxon>Rhodobacterales</taxon>
        <taxon>Paracoccaceae</taxon>
        <taxon>Paragemmobacter</taxon>
    </lineage>
</organism>
<feature type="domain" description="Serine aminopeptidase S33" evidence="1">
    <location>
        <begin position="48"/>
        <end position="300"/>
    </location>
</feature>
<dbReference type="GO" id="GO:0016787">
    <property type="term" value="F:hydrolase activity"/>
    <property type="evidence" value="ECO:0007669"/>
    <property type="project" value="UniProtKB-KW"/>
</dbReference>
<dbReference type="Pfam" id="PF12146">
    <property type="entry name" value="Hydrolase_4"/>
    <property type="match status" value="1"/>
</dbReference>
<dbReference type="Proteomes" id="UP000555411">
    <property type="component" value="Unassembled WGS sequence"/>
</dbReference>
<sequence length="319" mass="34591">MTAAARANASPSPAPYYAEVADGPAAGHAFWVQAPGARIRIGIWPEGSKGTVLLLPGRTEYVEKYGRAAEDLRRRGYASVAIDWRGQGLADRPEIDRMVGHVAHFDEYQHDLDAALAFAASLDLPQPFYMLAHSMGGCIGLRALMRGLPFKAAAFSAPMWGISLSSWMRPLAHAVTTLAGPFGQALRYAPMTNRFSYVLTAPMAGNVLTTDPDMWHYMHRQLVAHPDLALGGPSLGWVNAALRECGALSNLPAPATACLTALGTAERVVDVAPIHERMAGWRTGRLDLYQGAEHEVIMETGTHRTRFFDSAAALFDSHR</sequence>
<gene>
    <name evidence="2" type="ORF">H7F16_00225</name>
</gene>
<evidence type="ECO:0000313" key="2">
    <source>
        <dbReference type="EMBL" id="MBC2833910.1"/>
    </source>
</evidence>
<dbReference type="InterPro" id="IPR029058">
    <property type="entry name" value="AB_hydrolase_fold"/>
</dbReference>
<keyword evidence="2" id="KW-0378">Hydrolase</keyword>
<comment type="caution">
    <text evidence="2">The sequence shown here is derived from an EMBL/GenBank/DDBJ whole genome shotgun (WGS) entry which is preliminary data.</text>
</comment>
<evidence type="ECO:0000313" key="3">
    <source>
        <dbReference type="Proteomes" id="UP000555411"/>
    </source>
</evidence>
<accession>A0A842I177</accession>
<dbReference type="PANTHER" id="PTHR11614">
    <property type="entry name" value="PHOSPHOLIPASE-RELATED"/>
    <property type="match status" value="1"/>
</dbReference>
<evidence type="ECO:0000259" key="1">
    <source>
        <dbReference type="Pfam" id="PF12146"/>
    </source>
</evidence>
<keyword evidence="3" id="KW-1185">Reference proteome</keyword>
<dbReference type="InterPro" id="IPR022742">
    <property type="entry name" value="Hydrolase_4"/>
</dbReference>
<dbReference type="RefSeq" id="WP_185795550.1">
    <property type="nucleotide sequence ID" value="NZ_JACLQD010000001.1"/>
</dbReference>
<dbReference type="EMBL" id="JACLQD010000001">
    <property type="protein sequence ID" value="MBC2833910.1"/>
    <property type="molecule type" value="Genomic_DNA"/>
</dbReference>
<reference evidence="2 3" key="1">
    <citation type="journal article" date="2017" name="Int. J. Syst. Evol. Microbiol.">
        <title>Gemmobacter straminiformis sp. nov., isolated from an artificial fountain.</title>
        <authorList>
            <person name="Kang J.Y."/>
            <person name="Kim M.J."/>
            <person name="Chun J."/>
            <person name="Son K.P."/>
            <person name="Jahng K.Y."/>
        </authorList>
    </citation>
    <scope>NUCLEOTIDE SEQUENCE [LARGE SCALE GENOMIC DNA]</scope>
    <source>
        <strain evidence="2 3">CAM-8</strain>
    </source>
</reference>
<dbReference type="SUPFAM" id="SSF53474">
    <property type="entry name" value="alpha/beta-Hydrolases"/>
    <property type="match status" value="1"/>
</dbReference>
<dbReference type="AlphaFoldDB" id="A0A842I177"/>
<proteinExistence type="predicted"/>
<name>A0A842I177_9RHOB</name>
<dbReference type="InterPro" id="IPR051044">
    <property type="entry name" value="MAG_DAG_Lipase"/>
</dbReference>